<sequence>MISIKATSVVQFKAVCHEPVAVLMLDCLDTGDCNGVDTNFMNRIASDIGSGFLYLHERGIAHRDLKIANVLVSNQHYCEEKNRDKIAYAWSHQPVICKLTDFGESRSKVVQSRFVCRSRTLNIHRGTIPYMAPEILLGSEISRAGATVEDLLVVDMWA</sequence>
<dbReference type="Gene3D" id="1.10.510.10">
    <property type="entry name" value="Transferase(Phosphotransferase) domain 1"/>
    <property type="match status" value="1"/>
</dbReference>
<dbReference type="Pfam" id="PF00069">
    <property type="entry name" value="Pkinase"/>
    <property type="match status" value="1"/>
</dbReference>
<dbReference type="PROSITE" id="PS00108">
    <property type="entry name" value="PROTEIN_KINASE_ST"/>
    <property type="match status" value="1"/>
</dbReference>
<name>A0ABN8T3R2_9CNID</name>
<dbReference type="InterPro" id="IPR051681">
    <property type="entry name" value="Ser/Thr_Kinases-Pseudokinases"/>
</dbReference>
<evidence type="ECO:0000313" key="2">
    <source>
        <dbReference type="EMBL" id="CAH3198918.1"/>
    </source>
</evidence>
<dbReference type="PANTHER" id="PTHR44329">
    <property type="entry name" value="SERINE/THREONINE-PROTEIN KINASE TNNI3K-RELATED"/>
    <property type="match status" value="1"/>
</dbReference>
<dbReference type="InterPro" id="IPR008271">
    <property type="entry name" value="Ser/Thr_kinase_AS"/>
</dbReference>
<dbReference type="InterPro" id="IPR011009">
    <property type="entry name" value="Kinase-like_dom_sf"/>
</dbReference>
<proteinExistence type="predicted"/>
<gene>
    <name evidence="2" type="ORF">PEVE_00037464</name>
</gene>
<feature type="domain" description="Protein kinase" evidence="1">
    <location>
        <begin position="1"/>
        <end position="158"/>
    </location>
</feature>
<accession>A0ABN8T3R2</accession>
<comment type="caution">
    <text evidence="2">The sequence shown here is derived from an EMBL/GenBank/DDBJ whole genome shotgun (WGS) entry which is preliminary data.</text>
</comment>
<organism evidence="2 3">
    <name type="scientific">Porites evermanni</name>
    <dbReference type="NCBI Taxonomy" id="104178"/>
    <lineage>
        <taxon>Eukaryota</taxon>
        <taxon>Metazoa</taxon>
        <taxon>Cnidaria</taxon>
        <taxon>Anthozoa</taxon>
        <taxon>Hexacorallia</taxon>
        <taxon>Scleractinia</taxon>
        <taxon>Fungiina</taxon>
        <taxon>Poritidae</taxon>
        <taxon>Porites</taxon>
    </lineage>
</organism>
<dbReference type="Proteomes" id="UP001159427">
    <property type="component" value="Unassembled WGS sequence"/>
</dbReference>
<protein>
    <recommendedName>
        <fullName evidence="1">Protein kinase domain-containing protein</fullName>
    </recommendedName>
</protein>
<evidence type="ECO:0000313" key="3">
    <source>
        <dbReference type="Proteomes" id="UP001159427"/>
    </source>
</evidence>
<dbReference type="PROSITE" id="PS50011">
    <property type="entry name" value="PROTEIN_KINASE_DOM"/>
    <property type="match status" value="1"/>
</dbReference>
<dbReference type="InterPro" id="IPR000719">
    <property type="entry name" value="Prot_kinase_dom"/>
</dbReference>
<keyword evidence="3" id="KW-1185">Reference proteome</keyword>
<evidence type="ECO:0000259" key="1">
    <source>
        <dbReference type="PROSITE" id="PS50011"/>
    </source>
</evidence>
<dbReference type="EMBL" id="CALNXI010006150">
    <property type="protein sequence ID" value="CAH3198918.1"/>
    <property type="molecule type" value="Genomic_DNA"/>
</dbReference>
<reference evidence="2 3" key="1">
    <citation type="submission" date="2022-05" db="EMBL/GenBank/DDBJ databases">
        <authorList>
            <consortium name="Genoscope - CEA"/>
            <person name="William W."/>
        </authorList>
    </citation>
    <scope>NUCLEOTIDE SEQUENCE [LARGE SCALE GENOMIC DNA]</scope>
</reference>
<dbReference type="SUPFAM" id="SSF56112">
    <property type="entry name" value="Protein kinase-like (PK-like)"/>
    <property type="match status" value="1"/>
</dbReference>